<organism evidence="2 3">
    <name type="scientific">Streptomyces harbinensis</name>
    <dbReference type="NCBI Taxonomy" id="1176198"/>
    <lineage>
        <taxon>Bacteria</taxon>
        <taxon>Bacillati</taxon>
        <taxon>Actinomycetota</taxon>
        <taxon>Actinomycetes</taxon>
        <taxon>Kitasatosporales</taxon>
        <taxon>Streptomycetaceae</taxon>
        <taxon>Streptomyces</taxon>
    </lineage>
</organism>
<proteinExistence type="predicted"/>
<evidence type="ECO:0000256" key="1">
    <source>
        <dbReference type="SAM" id="MobiDB-lite"/>
    </source>
</evidence>
<protein>
    <submittedName>
        <fullName evidence="2">Uncharacterized protein</fullName>
    </submittedName>
</protein>
<evidence type="ECO:0000313" key="2">
    <source>
        <dbReference type="EMBL" id="SFS78560.1"/>
    </source>
</evidence>
<evidence type="ECO:0000313" key="3">
    <source>
        <dbReference type="Proteomes" id="UP000198873"/>
    </source>
</evidence>
<dbReference type="EMBL" id="FPAB01000004">
    <property type="protein sequence ID" value="SFS78560.1"/>
    <property type="molecule type" value="Genomic_DNA"/>
</dbReference>
<sequence length="107" mass="11815">MLVLLAVAISFSVSSPPTLVTASARGTTRRSGSGRGPVAGGEPVTEPLPDLRRLQPHQLMGIRCVLCNRYLGAMARRLGPPLLDRWGYRYQLYACRPHCPLRRFPES</sequence>
<dbReference type="Proteomes" id="UP000198873">
    <property type="component" value="Unassembled WGS sequence"/>
</dbReference>
<gene>
    <name evidence="2" type="ORF">SAMN05444716_10447</name>
</gene>
<feature type="compositionally biased region" description="Low complexity" evidence="1">
    <location>
        <begin position="21"/>
        <end position="31"/>
    </location>
</feature>
<accession>A0A1I6SNV6</accession>
<keyword evidence="3" id="KW-1185">Reference proteome</keyword>
<name>A0A1I6SNV6_9ACTN</name>
<dbReference type="AlphaFoldDB" id="A0A1I6SNV6"/>
<reference evidence="3" key="1">
    <citation type="submission" date="2016-10" db="EMBL/GenBank/DDBJ databases">
        <authorList>
            <person name="Varghese N."/>
            <person name="Submissions S."/>
        </authorList>
    </citation>
    <scope>NUCLEOTIDE SEQUENCE [LARGE SCALE GENOMIC DNA]</scope>
    <source>
        <strain evidence="3">CGMCC 4.7047</strain>
    </source>
</reference>
<feature type="region of interest" description="Disordered" evidence="1">
    <location>
        <begin position="21"/>
        <end position="49"/>
    </location>
</feature>